<feature type="compositionally biased region" description="Polar residues" evidence="1">
    <location>
        <begin position="1"/>
        <end position="22"/>
    </location>
</feature>
<accession>A0AAW0BR24</accession>
<feature type="region of interest" description="Disordered" evidence="1">
    <location>
        <begin position="1"/>
        <end position="23"/>
    </location>
</feature>
<protein>
    <submittedName>
        <fullName evidence="2">Uncharacterized protein</fullName>
    </submittedName>
</protein>
<dbReference type="Gene3D" id="3.80.10.10">
    <property type="entry name" value="Ribonuclease Inhibitor"/>
    <property type="match status" value="1"/>
</dbReference>
<comment type="caution">
    <text evidence="2">The sequence shown here is derived from an EMBL/GenBank/DDBJ whole genome shotgun (WGS) entry which is preliminary data.</text>
</comment>
<dbReference type="AlphaFoldDB" id="A0AAW0BR24"/>
<reference evidence="2 3" key="1">
    <citation type="journal article" date="2024" name="J Genomics">
        <title>Draft genome sequencing and assembly of Favolaschia claudopus CIRM-BRFM 2984 isolated from oak limbs.</title>
        <authorList>
            <person name="Navarro D."/>
            <person name="Drula E."/>
            <person name="Chaduli D."/>
            <person name="Cazenave R."/>
            <person name="Ahrendt S."/>
            <person name="Wang J."/>
            <person name="Lipzen A."/>
            <person name="Daum C."/>
            <person name="Barry K."/>
            <person name="Grigoriev I.V."/>
            <person name="Favel A."/>
            <person name="Rosso M.N."/>
            <person name="Martin F."/>
        </authorList>
    </citation>
    <scope>NUCLEOTIDE SEQUENCE [LARGE SCALE GENOMIC DNA]</scope>
    <source>
        <strain evidence="2 3">CIRM-BRFM 2984</strain>
    </source>
</reference>
<proteinExistence type="predicted"/>
<dbReference type="Proteomes" id="UP001362999">
    <property type="component" value="Unassembled WGS sequence"/>
</dbReference>
<organism evidence="2 3">
    <name type="scientific">Favolaschia claudopus</name>
    <dbReference type="NCBI Taxonomy" id="2862362"/>
    <lineage>
        <taxon>Eukaryota</taxon>
        <taxon>Fungi</taxon>
        <taxon>Dikarya</taxon>
        <taxon>Basidiomycota</taxon>
        <taxon>Agaricomycotina</taxon>
        <taxon>Agaricomycetes</taxon>
        <taxon>Agaricomycetidae</taxon>
        <taxon>Agaricales</taxon>
        <taxon>Marasmiineae</taxon>
        <taxon>Mycenaceae</taxon>
        <taxon>Favolaschia</taxon>
    </lineage>
</organism>
<gene>
    <name evidence="2" type="ORF">R3P38DRAFT_3190280</name>
</gene>
<evidence type="ECO:0000313" key="2">
    <source>
        <dbReference type="EMBL" id="KAK7028665.1"/>
    </source>
</evidence>
<sequence>MLSKESTNAVVQLPSETHTPQSCEPDILSQVTSEITDVCDPVASLPLEISSEIFTHCVPHPNERRGTLSEPLLFLGTLPCLPENSGQTSTSTFRPTSAANTRRFWRNGLRGQGQTYYTYLEFSGSPYPAPDILRVVAGHAHHLRELVVPSLVYLDSGLFSPDSVVPLLEVLRVPYSYVENEVHLSSSRVAGILQSAPRLRMLDLSHRDISGPRVTPPVLHECLTSLLITDSMTFDSSSPSILDSLTLPSLRHLEVMSHWESARHIDVLLSFLARSSPLLHSLVLNAGKDNWNPESLEGILRLLPHLHSLRLLGHPRIQDEFLRILGQDHSVLPDLTAFSFARPGIWSKARWYPRLGRVLSARASTLRSFSLDFGTTVQAAHFIDPAQMMSVDSRHIFQELMQGGMQINL</sequence>
<dbReference type="InterPro" id="IPR032675">
    <property type="entry name" value="LRR_dom_sf"/>
</dbReference>
<evidence type="ECO:0000256" key="1">
    <source>
        <dbReference type="SAM" id="MobiDB-lite"/>
    </source>
</evidence>
<evidence type="ECO:0000313" key="3">
    <source>
        <dbReference type="Proteomes" id="UP001362999"/>
    </source>
</evidence>
<name>A0AAW0BR24_9AGAR</name>
<keyword evidence="3" id="KW-1185">Reference proteome</keyword>
<dbReference type="EMBL" id="JAWWNJ010000028">
    <property type="protein sequence ID" value="KAK7028665.1"/>
    <property type="molecule type" value="Genomic_DNA"/>
</dbReference>
<dbReference type="SUPFAM" id="SSF52047">
    <property type="entry name" value="RNI-like"/>
    <property type="match status" value="1"/>
</dbReference>